<protein>
    <submittedName>
        <fullName evidence="3">DUF305 domain-containing protein</fullName>
    </submittedName>
</protein>
<organism evidence="3 4">
    <name type="scientific">Helicobacter japonicus</name>
    <dbReference type="NCBI Taxonomy" id="425400"/>
    <lineage>
        <taxon>Bacteria</taxon>
        <taxon>Pseudomonadati</taxon>
        <taxon>Campylobacterota</taxon>
        <taxon>Epsilonproteobacteria</taxon>
        <taxon>Campylobacterales</taxon>
        <taxon>Helicobacteraceae</taxon>
        <taxon>Helicobacter</taxon>
    </lineage>
</organism>
<dbReference type="GeneID" id="82321412"/>
<keyword evidence="1" id="KW-0175">Coiled coil</keyword>
<keyword evidence="4" id="KW-1185">Reference proteome</keyword>
<evidence type="ECO:0000256" key="1">
    <source>
        <dbReference type="SAM" id="Coils"/>
    </source>
</evidence>
<dbReference type="Gene3D" id="1.20.1260.10">
    <property type="match status" value="1"/>
</dbReference>
<dbReference type="PANTHER" id="PTHR36933">
    <property type="entry name" value="SLL0788 PROTEIN"/>
    <property type="match status" value="1"/>
</dbReference>
<proteinExistence type="predicted"/>
<evidence type="ECO:0000313" key="3">
    <source>
        <dbReference type="EMBL" id="TLE02208.1"/>
    </source>
</evidence>
<evidence type="ECO:0000259" key="2">
    <source>
        <dbReference type="Pfam" id="PF03713"/>
    </source>
</evidence>
<sequence length="218" mass="25226">MQLTLSKALINLVAFMGLISTNIAIAEEKHNHHIHQHKKVSTISEQIIDLMHKPMMQTPFLESDNLDLNFISNMIPHHQGAIDASEMLLKHSKNQRVRAQAQAIIKEQKAEIKEFESLIPQLQEQKKLYSPKEVTLFNNQAKTDMEAMMKAMNETKLHNRIDYDFLSSMIPHHQGAIDASKQILQYTQNEQIKTIAKHIIQTQEKEIETFKTILKNIR</sequence>
<dbReference type="AlphaFoldDB" id="A0A4U8TT92"/>
<dbReference type="InterPro" id="IPR012347">
    <property type="entry name" value="Ferritin-like"/>
</dbReference>
<feature type="coiled-coil region" evidence="1">
    <location>
        <begin position="98"/>
        <end position="125"/>
    </location>
</feature>
<dbReference type="EMBL" id="JRMQ02000003">
    <property type="protein sequence ID" value="TLE02208.1"/>
    <property type="molecule type" value="Genomic_DNA"/>
</dbReference>
<gene>
    <name evidence="3" type="ORF">LS65_003455</name>
</gene>
<comment type="caution">
    <text evidence="3">The sequence shown here is derived from an EMBL/GenBank/DDBJ whole genome shotgun (WGS) entry which is preliminary data.</text>
</comment>
<dbReference type="InterPro" id="IPR005183">
    <property type="entry name" value="DUF305_CopM-like"/>
</dbReference>
<feature type="domain" description="DUF305" evidence="2">
    <location>
        <begin position="67"/>
        <end position="214"/>
    </location>
</feature>
<dbReference type="OrthoDB" id="517560at2"/>
<dbReference type="Pfam" id="PF03713">
    <property type="entry name" value="DUF305"/>
    <property type="match status" value="1"/>
</dbReference>
<accession>A0A4U8TT92</accession>
<dbReference type="Proteomes" id="UP000029707">
    <property type="component" value="Unassembled WGS sequence"/>
</dbReference>
<dbReference type="RefSeq" id="WP_138129750.1">
    <property type="nucleotide sequence ID" value="NZ_CAJUDB010000002.1"/>
</dbReference>
<dbReference type="PANTHER" id="PTHR36933:SF1">
    <property type="entry name" value="SLL0788 PROTEIN"/>
    <property type="match status" value="1"/>
</dbReference>
<evidence type="ECO:0000313" key="4">
    <source>
        <dbReference type="Proteomes" id="UP000029707"/>
    </source>
</evidence>
<reference evidence="3 4" key="1">
    <citation type="journal article" date="2014" name="Genome Announc.">
        <title>Draft genome sequences of eight enterohepatic helicobacter species isolated from both laboratory and wild rodents.</title>
        <authorList>
            <person name="Sheh A."/>
            <person name="Shen Z."/>
            <person name="Fox J.G."/>
        </authorList>
    </citation>
    <scope>NUCLEOTIDE SEQUENCE [LARGE SCALE GENOMIC DNA]</scope>
    <source>
        <strain evidence="3 4">MIT 01-6451</strain>
    </source>
</reference>
<name>A0A4U8TT92_9HELI</name>